<sequence>MPETRNDPAKLWAEYKSGMSYKQQIGLYDTVAINRNFYIGRQWEGVEANGLPTPSIPVLKLIVRHQIAAILSDNIKMIASPFSGTVFMDQSYLKYVTNVISSKFEQLFEFNFLSTLLREYVTNAEVDGDACLYSWFDPDIETGQWARGDIVTEIVENSRVVFGNPNDRRVQKQPWIMIARRMVLEDAKREAKQYDGDEESIVEDTDETNNYHQNLASGKCTVVMKFWREYYTEKVQDKIGNTQSVRKSRIMAEEFTAGTIIRKAYDTGLKLYPITWFSIDNIPNSYHGQAVITGLIDDQIAINKMLAMVELSLTTTAFPKVIYDGTRIAKWDNRVGGAIKVIGGGDVRNAAAIINPATIDSQIYQFINFFIDKVKEMLGATSAALGEAKAYNTSALVANQRASAIPHDVTRTALYQSIEDLGRIYMDLMRVNYGERYTMMRNESTGVSAPAMFDFSVLNRLPLSIKLDVGASSYWSEITTVQTLGDLLTNGKIELVDYLDRLPEGIIPQKQELIDKINEAVKAKQDAMLNGVAGGNTKMLPSGGGNNIPIPSIRGNSELQRAVLSGAKVS</sequence>
<name>A0A1W1YYD0_9FIRM</name>
<evidence type="ECO:0008006" key="3">
    <source>
        <dbReference type="Google" id="ProtNLM"/>
    </source>
</evidence>
<keyword evidence="2" id="KW-1185">Reference proteome</keyword>
<dbReference type="InterPro" id="IPR032427">
    <property type="entry name" value="P22_portal"/>
</dbReference>
<accession>A0A1W1YYD0</accession>
<reference evidence="1 2" key="1">
    <citation type="submission" date="2017-04" db="EMBL/GenBank/DDBJ databases">
        <authorList>
            <person name="Afonso C.L."/>
            <person name="Miller P.J."/>
            <person name="Scott M.A."/>
            <person name="Spackman E."/>
            <person name="Goraichik I."/>
            <person name="Dimitrov K.M."/>
            <person name="Suarez D.L."/>
            <person name="Swayne D.E."/>
        </authorList>
    </citation>
    <scope>NUCLEOTIDE SEQUENCE [LARGE SCALE GENOMIC DNA]</scope>
    <source>
        <strain evidence="1 2">DSM 12816</strain>
    </source>
</reference>
<dbReference type="Proteomes" id="UP000192790">
    <property type="component" value="Unassembled WGS sequence"/>
</dbReference>
<dbReference type="AlphaFoldDB" id="A0A1W1YYD0"/>
<dbReference type="EMBL" id="FWXW01000001">
    <property type="protein sequence ID" value="SMC41082.1"/>
    <property type="molecule type" value="Genomic_DNA"/>
</dbReference>
<proteinExistence type="predicted"/>
<dbReference type="Pfam" id="PF16510">
    <property type="entry name" value="P22_portal"/>
    <property type="match status" value="1"/>
</dbReference>
<organism evidence="1 2">
    <name type="scientific">Papillibacter cinnamivorans DSM 12816</name>
    <dbReference type="NCBI Taxonomy" id="1122930"/>
    <lineage>
        <taxon>Bacteria</taxon>
        <taxon>Bacillati</taxon>
        <taxon>Bacillota</taxon>
        <taxon>Clostridia</taxon>
        <taxon>Eubacteriales</taxon>
        <taxon>Oscillospiraceae</taxon>
        <taxon>Papillibacter</taxon>
    </lineage>
</organism>
<dbReference type="OrthoDB" id="1778115at2"/>
<dbReference type="RefSeq" id="WP_084233381.1">
    <property type="nucleotide sequence ID" value="NZ_FWXW01000001.1"/>
</dbReference>
<dbReference type="STRING" id="1122930.SAMN02745168_0770"/>
<evidence type="ECO:0000313" key="2">
    <source>
        <dbReference type="Proteomes" id="UP000192790"/>
    </source>
</evidence>
<evidence type="ECO:0000313" key="1">
    <source>
        <dbReference type="EMBL" id="SMC41082.1"/>
    </source>
</evidence>
<gene>
    <name evidence="1" type="ORF">SAMN02745168_0770</name>
</gene>
<protein>
    <recommendedName>
        <fullName evidence="3">Portal protein</fullName>
    </recommendedName>
</protein>